<dbReference type="InterPro" id="IPR052029">
    <property type="entry name" value="PpiD_chaperone"/>
</dbReference>
<dbReference type="EMBL" id="CP011390">
    <property type="protein sequence ID" value="ANE51777.1"/>
    <property type="molecule type" value="Genomic_DNA"/>
</dbReference>
<dbReference type="KEGG" id="fla:SY85_16035"/>
<evidence type="ECO:0000256" key="4">
    <source>
        <dbReference type="ARBA" id="ARBA00022692"/>
    </source>
</evidence>
<keyword evidence="15" id="KW-1185">Reference proteome</keyword>
<dbReference type="Proteomes" id="UP000077177">
    <property type="component" value="Chromosome"/>
</dbReference>
<organism evidence="14 15">
    <name type="scientific">Flavisolibacter tropicus</name>
    <dbReference type="NCBI Taxonomy" id="1492898"/>
    <lineage>
        <taxon>Bacteria</taxon>
        <taxon>Pseudomonadati</taxon>
        <taxon>Bacteroidota</taxon>
        <taxon>Chitinophagia</taxon>
        <taxon>Chitinophagales</taxon>
        <taxon>Chitinophagaceae</taxon>
        <taxon>Flavisolibacter</taxon>
    </lineage>
</organism>
<dbReference type="Gene3D" id="3.10.50.40">
    <property type="match status" value="1"/>
</dbReference>
<evidence type="ECO:0000256" key="7">
    <source>
        <dbReference type="ARBA" id="ARBA00023186"/>
    </source>
</evidence>
<dbReference type="PROSITE" id="PS50198">
    <property type="entry name" value="PPIC_PPIASE_2"/>
    <property type="match status" value="1"/>
</dbReference>
<keyword evidence="4 12" id="KW-0812">Transmembrane</keyword>
<dbReference type="SUPFAM" id="SSF54534">
    <property type="entry name" value="FKBP-like"/>
    <property type="match status" value="1"/>
</dbReference>
<dbReference type="AlphaFoldDB" id="A0A172TYG3"/>
<evidence type="ECO:0000256" key="10">
    <source>
        <dbReference type="ARBA" id="ARBA00042775"/>
    </source>
</evidence>
<keyword evidence="3" id="KW-0997">Cell inner membrane</keyword>
<keyword evidence="2" id="KW-1003">Cell membrane</keyword>
<comment type="subcellular location">
    <subcellularLocation>
        <location evidence="1">Cell inner membrane</location>
        <topology evidence="1">Single-pass type II membrane protein</topology>
        <orientation evidence="1">Periplasmic side</orientation>
    </subcellularLocation>
</comment>
<reference evidence="15" key="1">
    <citation type="submission" date="2015-01" db="EMBL/GenBank/DDBJ databases">
        <title>Flavisolibacter sp./LCS9/ whole genome sequencing.</title>
        <authorList>
            <person name="Kim M.K."/>
            <person name="Srinivasan S."/>
            <person name="Lee J.-J."/>
        </authorList>
    </citation>
    <scope>NUCLEOTIDE SEQUENCE [LARGE SCALE GENOMIC DNA]</scope>
    <source>
        <strain evidence="15">LCS9</strain>
    </source>
</reference>
<evidence type="ECO:0000256" key="9">
    <source>
        <dbReference type="ARBA" id="ARBA00040743"/>
    </source>
</evidence>
<dbReference type="InterPro" id="IPR000297">
    <property type="entry name" value="PPIase_PpiC"/>
</dbReference>
<evidence type="ECO:0000256" key="11">
    <source>
        <dbReference type="PROSITE-ProRule" id="PRU00278"/>
    </source>
</evidence>
<keyword evidence="6 12" id="KW-0472">Membrane</keyword>
<evidence type="ECO:0000313" key="14">
    <source>
        <dbReference type="EMBL" id="ANE51777.1"/>
    </source>
</evidence>
<evidence type="ECO:0000256" key="8">
    <source>
        <dbReference type="ARBA" id="ARBA00038408"/>
    </source>
</evidence>
<evidence type="ECO:0000256" key="1">
    <source>
        <dbReference type="ARBA" id="ARBA00004382"/>
    </source>
</evidence>
<feature type="domain" description="PpiC" evidence="13">
    <location>
        <begin position="344"/>
        <end position="448"/>
    </location>
</feature>
<keyword evidence="5 12" id="KW-1133">Transmembrane helix</keyword>
<dbReference type="STRING" id="1492898.SY85_16035"/>
<dbReference type="GO" id="GO:0005886">
    <property type="term" value="C:plasma membrane"/>
    <property type="evidence" value="ECO:0007669"/>
    <property type="project" value="UniProtKB-SubCell"/>
</dbReference>
<protein>
    <recommendedName>
        <fullName evidence="9">Periplasmic chaperone PpiD</fullName>
    </recommendedName>
    <alternativeName>
        <fullName evidence="10">Periplasmic folding chaperone</fullName>
    </alternativeName>
</protein>
<dbReference type="SUPFAM" id="SSF109998">
    <property type="entry name" value="Triger factor/SurA peptide-binding domain-like"/>
    <property type="match status" value="1"/>
</dbReference>
<proteinExistence type="inferred from homology"/>
<accession>A0A172TYG3</accession>
<dbReference type="RefSeq" id="WP_066405903.1">
    <property type="nucleotide sequence ID" value="NZ_CP011390.1"/>
</dbReference>
<reference evidence="14 15" key="2">
    <citation type="journal article" date="2016" name="Int. J. Syst. Evol. Microbiol.">
        <title>Flavisolibacter tropicus sp. nov., isolated from tropical soil.</title>
        <authorList>
            <person name="Lee J.J."/>
            <person name="Kang M.S."/>
            <person name="Kim G.S."/>
            <person name="Lee C.S."/>
            <person name="Lim S."/>
            <person name="Lee J."/>
            <person name="Roh S.H."/>
            <person name="Kang H."/>
            <person name="Ha J.M."/>
            <person name="Bae S."/>
            <person name="Jung H.Y."/>
            <person name="Kim M.K."/>
        </authorList>
    </citation>
    <scope>NUCLEOTIDE SEQUENCE [LARGE SCALE GENOMIC DNA]</scope>
    <source>
        <strain evidence="14 15">LCS9</strain>
    </source>
</reference>
<sequence>MSVIQQIRDKYARWAVVAIAVSLLGFIMMDAFSGRSGFGRNSTTIGKINGKKIDFLDFDRKVKSQEEMYKQQGYDMGEAGRQQVLESVWEGEISQQLMQDQFDELGMTIGKKELTDMLFGNNPPQDLKQRFTDPNTGVYNAAAAQQAINELRKSAKPEDKAQFNEYLGSLEFGRMVEKYTSLLTNSTYFPKWFVEKQNVDNSLLGSASFVTVPYASIVDSAVKVSDDDIKKYINEHKKDFEQKDETRSINYVVFSAAPTAADTAATLAQVEALKAQFASATDPGSFVTQQGSTIPYYDAYVGKSKIQVPNKDTIVALPKGAVYGPYQDASSFVVARMVDEKVMPDSAKVRHILVQTHNPQTGQVMLDDSTAKKRIDSIFLALKGGANFDTLVARFSDDAGSKENGGLYDYFPQGKMVKAFNDFAFEKPVGSREIVKTEFGYHLIEVLGQKGQEPHYKIAYLSKAIVPSSETDAAAANAANQFAGESTNLKAFNANYDKNLKAKGINKLVAQDIRPMDYQITGVGASRQMVKAIFEADKGDVIQPERIGDNYVVAVVTDVNEAGVQSVNHARATVEPILRNQKKAAQIKQRLGNVTTLETASTVLGQPIQNVDSLHFAGPNSALGFESKVIGAVFNAANKGKVVADAIEGQSGVFIVRVNNTATAPIGNANVDEQRRMMVMQARQAMMYRSPIEALKQNADIKDNRAKFY</sequence>
<dbReference type="OrthoDB" id="9812372at2"/>
<evidence type="ECO:0000256" key="6">
    <source>
        <dbReference type="ARBA" id="ARBA00023136"/>
    </source>
</evidence>
<evidence type="ECO:0000313" key="15">
    <source>
        <dbReference type="Proteomes" id="UP000077177"/>
    </source>
</evidence>
<dbReference type="PANTHER" id="PTHR47529:SF1">
    <property type="entry name" value="PERIPLASMIC CHAPERONE PPID"/>
    <property type="match status" value="1"/>
</dbReference>
<dbReference type="InterPro" id="IPR046357">
    <property type="entry name" value="PPIase_dom_sf"/>
</dbReference>
<keyword evidence="7" id="KW-0143">Chaperone</keyword>
<evidence type="ECO:0000256" key="2">
    <source>
        <dbReference type="ARBA" id="ARBA00022475"/>
    </source>
</evidence>
<gene>
    <name evidence="14" type="ORF">SY85_16035</name>
</gene>
<evidence type="ECO:0000256" key="12">
    <source>
        <dbReference type="SAM" id="Phobius"/>
    </source>
</evidence>
<dbReference type="Pfam" id="PF13616">
    <property type="entry name" value="Rotamase_3"/>
    <property type="match status" value="1"/>
</dbReference>
<evidence type="ECO:0000256" key="5">
    <source>
        <dbReference type="ARBA" id="ARBA00022989"/>
    </source>
</evidence>
<keyword evidence="11" id="KW-0413">Isomerase</keyword>
<comment type="similarity">
    <text evidence="8">Belongs to the PpiD chaperone family.</text>
</comment>
<evidence type="ECO:0000256" key="3">
    <source>
        <dbReference type="ARBA" id="ARBA00022519"/>
    </source>
</evidence>
<dbReference type="Pfam" id="PF13623">
    <property type="entry name" value="SurA_N_2"/>
    <property type="match status" value="1"/>
</dbReference>
<evidence type="ECO:0000259" key="13">
    <source>
        <dbReference type="PROSITE" id="PS50198"/>
    </source>
</evidence>
<dbReference type="GO" id="GO:0003755">
    <property type="term" value="F:peptidyl-prolyl cis-trans isomerase activity"/>
    <property type="evidence" value="ECO:0007669"/>
    <property type="project" value="UniProtKB-KW"/>
</dbReference>
<dbReference type="PANTHER" id="PTHR47529">
    <property type="entry name" value="PEPTIDYL-PROLYL CIS-TRANS ISOMERASE D"/>
    <property type="match status" value="1"/>
</dbReference>
<dbReference type="InterPro" id="IPR027304">
    <property type="entry name" value="Trigger_fact/SurA_dom_sf"/>
</dbReference>
<keyword evidence="11" id="KW-0697">Rotamase</keyword>
<name>A0A172TYG3_9BACT</name>
<feature type="transmembrane region" description="Helical" evidence="12">
    <location>
        <begin position="12"/>
        <end position="32"/>
    </location>
</feature>